<feature type="domain" description="Serine aminopeptidase S33" evidence="2">
    <location>
        <begin position="17"/>
        <end position="198"/>
    </location>
</feature>
<dbReference type="AlphaFoldDB" id="A0A0D2KAA5"/>
<evidence type="ECO:0000313" key="4">
    <source>
        <dbReference type="Proteomes" id="UP000054498"/>
    </source>
</evidence>
<accession>A0A0D2KAA5</accession>
<dbReference type="RefSeq" id="XP_013891988.1">
    <property type="nucleotide sequence ID" value="XM_014036534.1"/>
</dbReference>
<gene>
    <name evidence="3" type="ORF">MNEG_14995</name>
</gene>
<evidence type="ECO:0000256" key="1">
    <source>
        <dbReference type="SAM" id="MobiDB-lite"/>
    </source>
</evidence>
<keyword evidence="3" id="KW-0012">Acyltransferase</keyword>
<dbReference type="GO" id="GO:0016020">
    <property type="term" value="C:membrane"/>
    <property type="evidence" value="ECO:0007669"/>
    <property type="project" value="TreeGrafter"/>
</dbReference>
<evidence type="ECO:0000259" key="2">
    <source>
        <dbReference type="Pfam" id="PF12146"/>
    </source>
</evidence>
<dbReference type="PANTHER" id="PTHR22753">
    <property type="entry name" value="TRANSMEMBRANE PROTEIN 68"/>
    <property type="match status" value="1"/>
</dbReference>
<dbReference type="PRINTS" id="PR00111">
    <property type="entry name" value="ABHYDROLASE"/>
</dbReference>
<dbReference type="SUPFAM" id="SSF53474">
    <property type="entry name" value="alpha/beta-Hydrolases"/>
    <property type="match status" value="1"/>
</dbReference>
<feature type="region of interest" description="Disordered" evidence="1">
    <location>
        <begin position="339"/>
        <end position="384"/>
    </location>
</feature>
<reference evidence="3 4" key="1">
    <citation type="journal article" date="2013" name="BMC Genomics">
        <title>Reconstruction of the lipid metabolism for the microalga Monoraphidium neglectum from its genome sequence reveals characteristics suitable for biofuel production.</title>
        <authorList>
            <person name="Bogen C."/>
            <person name="Al-Dilaimi A."/>
            <person name="Albersmeier A."/>
            <person name="Wichmann J."/>
            <person name="Grundmann M."/>
            <person name="Rupp O."/>
            <person name="Lauersen K.J."/>
            <person name="Blifernez-Klassen O."/>
            <person name="Kalinowski J."/>
            <person name="Goesmann A."/>
            <person name="Mussgnug J.H."/>
            <person name="Kruse O."/>
        </authorList>
    </citation>
    <scope>NUCLEOTIDE SEQUENCE [LARGE SCALE GENOMIC DNA]</scope>
    <source>
        <strain evidence="3 4">SAG 48.87</strain>
    </source>
</reference>
<protein>
    <submittedName>
        <fullName evidence="3">Acyltransferase-like protein</fullName>
    </submittedName>
</protein>
<dbReference type="STRING" id="145388.A0A0D2KAA5"/>
<sequence length="461" mass="48562">MASFDLRCLVISAADRSSFEQLVDSVEATLRAAIEAEGGGRPVYLLGESFGGLMALALAERLGDLVDRLVLVNPATSFLKTPWPQAGPLLAALPQELYRLLPFGLAPVLCDPIAMARNAVDERAPLPNQASDYLYELLRQGCEYMEPRLRRVKQRAIVVAGERDLLIPSAEEAERLSKALPRCRKVVLAGRSHAVLQEAGVDLSQILQAQGFYVTRRVLSNGTTSASAADGGGAAFGTTAPVQLPTPAEIRADRDGFVTTIRRLCSPVYYSTLADGRIVKGFDGVPRPGAGGAGGPLLFIANHQLFAADMYTMIPDMLEATGILPRGLAHPAVFAGADATRASSQDAPPPQEAAGRGPFSLFGGGGNSGGSSSSSSNGSNGNGNGNGQAGFASLLETYGAVPVSAFAMHRLLASGDSVLLYPGGAREAFKRKGEAYQLMWPEKEEFVRMAAKHHTPTLTPG</sequence>
<dbReference type="EMBL" id="KK105157">
    <property type="protein sequence ID" value="KIY92968.1"/>
    <property type="molecule type" value="Genomic_DNA"/>
</dbReference>
<dbReference type="GeneID" id="25732612"/>
<dbReference type="Pfam" id="PF12146">
    <property type="entry name" value="Hydrolase_4"/>
    <property type="match status" value="1"/>
</dbReference>
<dbReference type="InterPro" id="IPR029058">
    <property type="entry name" value="AB_hydrolase_fold"/>
</dbReference>
<dbReference type="PANTHER" id="PTHR22753:SF14">
    <property type="entry name" value="MONOACYLGLYCEROL_DIACYLGLYCEROL O-ACYLTRANSFERASE"/>
    <property type="match status" value="1"/>
</dbReference>
<organism evidence="3 4">
    <name type="scientific">Monoraphidium neglectum</name>
    <dbReference type="NCBI Taxonomy" id="145388"/>
    <lineage>
        <taxon>Eukaryota</taxon>
        <taxon>Viridiplantae</taxon>
        <taxon>Chlorophyta</taxon>
        <taxon>core chlorophytes</taxon>
        <taxon>Chlorophyceae</taxon>
        <taxon>CS clade</taxon>
        <taxon>Sphaeropleales</taxon>
        <taxon>Selenastraceae</taxon>
        <taxon>Monoraphidium</taxon>
    </lineage>
</organism>
<dbReference type="Gene3D" id="3.40.50.1820">
    <property type="entry name" value="alpha/beta hydrolase"/>
    <property type="match status" value="1"/>
</dbReference>
<dbReference type="KEGG" id="mng:MNEG_14995"/>
<name>A0A0D2KAA5_9CHLO</name>
<evidence type="ECO:0000313" key="3">
    <source>
        <dbReference type="EMBL" id="KIY92968.1"/>
    </source>
</evidence>
<proteinExistence type="predicted"/>
<dbReference type="OrthoDB" id="44277at2759"/>
<keyword evidence="3" id="KW-0808">Transferase</keyword>
<dbReference type="Proteomes" id="UP000054498">
    <property type="component" value="Unassembled WGS sequence"/>
</dbReference>
<feature type="compositionally biased region" description="Low complexity" evidence="1">
    <location>
        <begin position="370"/>
        <end position="379"/>
    </location>
</feature>
<dbReference type="InterPro" id="IPR000073">
    <property type="entry name" value="AB_hydrolase_1"/>
</dbReference>
<dbReference type="InterPro" id="IPR022742">
    <property type="entry name" value="Hydrolase_4"/>
</dbReference>
<keyword evidence="4" id="KW-1185">Reference proteome</keyword>
<dbReference type="GO" id="GO:0016746">
    <property type="term" value="F:acyltransferase activity"/>
    <property type="evidence" value="ECO:0007669"/>
    <property type="project" value="UniProtKB-KW"/>
</dbReference>